<evidence type="ECO:0000313" key="2">
    <source>
        <dbReference type="EMBL" id="RTH05244.1"/>
    </source>
</evidence>
<dbReference type="InterPro" id="IPR025161">
    <property type="entry name" value="IS402-like_dom"/>
</dbReference>
<dbReference type="RefSeq" id="WP_126186977.1">
    <property type="nucleotide sequence ID" value="NZ_PELM01000014.1"/>
</dbReference>
<dbReference type="EMBL" id="PELW01000102">
    <property type="protein sequence ID" value="RTH26631.1"/>
    <property type="molecule type" value="Genomic_DNA"/>
</dbReference>
<sequence length="68" mass="7605">MPAPKPGGRPAKVPQREIPKIAPSGLTNAILYVLKSGLSWRAMPHDLPHPATVYHPFRKWQKDTQPLD</sequence>
<accession>A0A430RCZ0</accession>
<dbReference type="Proteomes" id="UP000286712">
    <property type="component" value="Unassembled WGS sequence"/>
</dbReference>
<dbReference type="Pfam" id="PF13340">
    <property type="entry name" value="DUF4096"/>
    <property type="match status" value="1"/>
</dbReference>
<organism evidence="2 5">
    <name type="scientific">Thermus scotoductus</name>
    <dbReference type="NCBI Taxonomy" id="37636"/>
    <lineage>
        <taxon>Bacteria</taxon>
        <taxon>Thermotogati</taxon>
        <taxon>Deinococcota</taxon>
        <taxon>Deinococci</taxon>
        <taxon>Thermales</taxon>
        <taxon>Thermaceae</taxon>
        <taxon>Thermus</taxon>
    </lineage>
</organism>
<gene>
    <name evidence="3" type="ORF">CSW40_04570</name>
    <name evidence="2" type="ORF">CSW50_00730</name>
</gene>
<evidence type="ECO:0000313" key="4">
    <source>
        <dbReference type="Proteomes" id="UP000286712"/>
    </source>
</evidence>
<comment type="caution">
    <text evidence="2">The sequence shown here is derived from an EMBL/GenBank/DDBJ whole genome shotgun (WGS) entry which is preliminary data.</text>
</comment>
<evidence type="ECO:0000313" key="5">
    <source>
        <dbReference type="Proteomes" id="UP000288082"/>
    </source>
</evidence>
<dbReference type="AlphaFoldDB" id="A0A430RCZ0"/>
<evidence type="ECO:0000313" key="3">
    <source>
        <dbReference type="EMBL" id="RTH26631.1"/>
    </source>
</evidence>
<evidence type="ECO:0000259" key="1">
    <source>
        <dbReference type="Pfam" id="PF13340"/>
    </source>
</evidence>
<dbReference type="Proteomes" id="UP000288082">
    <property type="component" value="Unassembled WGS sequence"/>
</dbReference>
<name>A0A430RCZ0_THESC</name>
<dbReference type="EMBL" id="PELM01000014">
    <property type="protein sequence ID" value="RTH05244.1"/>
    <property type="molecule type" value="Genomic_DNA"/>
</dbReference>
<reference evidence="4 5" key="1">
    <citation type="journal article" date="2019" name="Extremophiles">
        <title>Biogeography of thermophiles and predominance of Thermus scotoductus in domestic water heaters.</title>
        <authorList>
            <person name="Wilpiszeski R.L."/>
            <person name="Zhang Z."/>
            <person name="House C.H."/>
        </authorList>
    </citation>
    <scope>NUCLEOTIDE SEQUENCE [LARGE SCALE GENOMIC DNA]</scope>
    <source>
        <strain evidence="3 4">27_S27</strain>
        <strain evidence="2 5">38_S38</strain>
    </source>
</reference>
<proteinExistence type="predicted"/>
<feature type="domain" description="Insertion element IS402-like" evidence="1">
    <location>
        <begin position="2"/>
        <end position="63"/>
    </location>
</feature>
<protein>
    <recommendedName>
        <fullName evidence="1">Insertion element IS402-like domain-containing protein</fullName>
    </recommendedName>
</protein>